<dbReference type="HOGENOM" id="CLU_1692428_0_0_9"/>
<evidence type="ECO:0000313" key="2">
    <source>
        <dbReference type="Proteomes" id="UP000003178"/>
    </source>
</evidence>
<dbReference type="AlphaFoldDB" id="B6FYR1"/>
<keyword evidence="2" id="KW-1185">Reference proteome</keyword>
<dbReference type="Proteomes" id="UP000003178">
    <property type="component" value="Unassembled WGS sequence"/>
</dbReference>
<accession>B6FYR1</accession>
<organism evidence="1 2">
    <name type="scientific">Peptacetobacter hiranonis (strain DSM 13275 / JCM 10541 / KCTC 15199 / TO-931)</name>
    <name type="common">Clostridium hiranonis</name>
    <dbReference type="NCBI Taxonomy" id="500633"/>
    <lineage>
        <taxon>Bacteria</taxon>
        <taxon>Bacillati</taxon>
        <taxon>Bacillota</taxon>
        <taxon>Clostridia</taxon>
        <taxon>Peptostreptococcales</taxon>
        <taxon>Peptostreptococcaceae</taxon>
        <taxon>Peptacetobacter</taxon>
    </lineage>
</organism>
<reference evidence="1 2" key="2">
    <citation type="submission" date="2008-10" db="EMBL/GenBank/DDBJ databases">
        <title>Draft genome sequence of Clostridium hiranonis (DSM 13275).</title>
        <authorList>
            <person name="Sudarsanam P."/>
            <person name="Ley R."/>
            <person name="Guruge J."/>
            <person name="Turnbaugh P.J."/>
            <person name="Mahowald M."/>
            <person name="Liep D."/>
            <person name="Gordon J."/>
        </authorList>
    </citation>
    <scope>NUCLEOTIDE SEQUENCE [LARGE SCALE GENOMIC DNA]</scope>
    <source>
        <strain evidence="1 2">DSM 13275</strain>
    </source>
</reference>
<sequence length="155" mass="18056">MLVEELNLETRCKIYTITKKVLRKYQKGIISGKLTSDKFVHNILGDVSIHEVLPDEILEESDFIDSYHHYVDKLICIQNENLINSKNRNYKKANEKPDVSKVMKLKHLLNDTGYVLSIPCQYLTISDIDNISKYITTGDIDLGNEKIYNYVYKEH</sequence>
<comment type="caution">
    <text evidence="1">The sequence shown here is derived from an EMBL/GenBank/DDBJ whole genome shotgun (WGS) entry which is preliminary data.</text>
</comment>
<dbReference type="STRING" id="500633.CLOHIR_01015"/>
<dbReference type="EMBL" id="ABWP01000045">
    <property type="protein sequence ID" value="EEA85292.1"/>
    <property type="molecule type" value="Genomic_DNA"/>
</dbReference>
<dbReference type="RefSeq" id="WP_006439932.1">
    <property type="nucleotide sequence ID" value="NZ_DS995356.1"/>
</dbReference>
<reference evidence="1 2" key="1">
    <citation type="submission" date="2008-09" db="EMBL/GenBank/DDBJ databases">
        <authorList>
            <person name="Fulton L."/>
            <person name="Clifton S."/>
            <person name="Fulton B."/>
            <person name="Xu J."/>
            <person name="Minx P."/>
            <person name="Pepin K.H."/>
            <person name="Johnson M."/>
            <person name="Thiruvilangam P."/>
            <person name="Bhonagiri V."/>
            <person name="Nash W.E."/>
            <person name="Mardis E.R."/>
            <person name="Wilson R.K."/>
        </authorList>
    </citation>
    <scope>NUCLEOTIDE SEQUENCE [LARGE SCALE GENOMIC DNA]</scope>
    <source>
        <strain evidence="1 2">DSM 13275</strain>
    </source>
</reference>
<dbReference type="eggNOG" id="ENOG50323BC">
    <property type="taxonomic scope" value="Bacteria"/>
</dbReference>
<protein>
    <submittedName>
        <fullName evidence="1">Uncharacterized protein</fullName>
    </submittedName>
</protein>
<proteinExistence type="predicted"/>
<evidence type="ECO:0000313" key="1">
    <source>
        <dbReference type="EMBL" id="EEA85292.1"/>
    </source>
</evidence>
<name>B6FYR1_PEPHT</name>
<dbReference type="OrthoDB" id="1951844at2"/>
<gene>
    <name evidence="1" type="ORF">CLOHIR_01015</name>
</gene>